<evidence type="ECO:0000256" key="2">
    <source>
        <dbReference type="PIRSR" id="PIRSR619791-2"/>
    </source>
</evidence>
<keyword evidence="2" id="KW-0408">Iron</keyword>
<dbReference type="InterPro" id="IPR010255">
    <property type="entry name" value="Haem_peroxidase_sf"/>
</dbReference>
<keyword evidence="2" id="KW-0479">Metal-binding</keyword>
<evidence type="ECO:0008006" key="6">
    <source>
        <dbReference type="Google" id="ProtNLM"/>
    </source>
</evidence>
<feature type="region of interest" description="Disordered" evidence="3">
    <location>
        <begin position="1"/>
        <end position="30"/>
    </location>
</feature>
<comment type="caution">
    <text evidence="4">The sequence shown here is derived from an EMBL/GenBank/DDBJ whole genome shotgun (WGS) entry which is preliminary data.</text>
</comment>
<accession>A0AAV1K7Z0</accession>
<feature type="binding site" description="axial binding residue" evidence="2">
    <location>
        <position position="297"/>
    </location>
    <ligand>
        <name>heme b</name>
        <dbReference type="ChEBI" id="CHEBI:60344"/>
    </ligand>
    <ligandPart>
        <name>Fe</name>
        <dbReference type="ChEBI" id="CHEBI:18248"/>
    </ligandPart>
</feature>
<dbReference type="Gene3D" id="1.10.640.10">
    <property type="entry name" value="Haem peroxidase domain superfamily, animal type"/>
    <property type="match status" value="1"/>
</dbReference>
<keyword evidence="1" id="KW-0575">Peroxidase</keyword>
<dbReference type="AlphaFoldDB" id="A0AAV1K7Z0"/>
<dbReference type="PANTHER" id="PTHR11475">
    <property type="entry name" value="OXIDASE/PEROXIDASE"/>
    <property type="match status" value="1"/>
</dbReference>
<dbReference type="PROSITE" id="PS50292">
    <property type="entry name" value="PEROXIDASE_3"/>
    <property type="match status" value="1"/>
</dbReference>
<keyword evidence="1" id="KW-0560">Oxidoreductase</keyword>
<evidence type="ECO:0000256" key="3">
    <source>
        <dbReference type="SAM" id="MobiDB-lite"/>
    </source>
</evidence>
<evidence type="ECO:0000256" key="1">
    <source>
        <dbReference type="ARBA" id="ARBA00022559"/>
    </source>
</evidence>
<evidence type="ECO:0000313" key="4">
    <source>
        <dbReference type="EMBL" id="CAK1579223.1"/>
    </source>
</evidence>
<dbReference type="GO" id="GO:0020037">
    <property type="term" value="F:heme binding"/>
    <property type="evidence" value="ECO:0007669"/>
    <property type="project" value="InterPro"/>
</dbReference>
<proteinExistence type="predicted"/>
<dbReference type="GO" id="GO:0004601">
    <property type="term" value="F:peroxidase activity"/>
    <property type="evidence" value="ECO:0007669"/>
    <property type="project" value="UniProtKB-KW"/>
</dbReference>
<keyword evidence="5" id="KW-1185">Reference proteome</keyword>
<dbReference type="InterPro" id="IPR019791">
    <property type="entry name" value="Haem_peroxidase_animal"/>
</dbReference>
<gene>
    <name evidence="4" type="ORF">PARMNEM_LOCUS1197</name>
</gene>
<dbReference type="PRINTS" id="PR00457">
    <property type="entry name" value="ANPEROXIDASE"/>
</dbReference>
<keyword evidence="2" id="KW-0349">Heme</keyword>
<dbReference type="SUPFAM" id="SSF48113">
    <property type="entry name" value="Heme-dependent peroxidases"/>
    <property type="match status" value="1"/>
</dbReference>
<sequence length="484" mass="56525">MSEYAENGDVKKSKNGKSLPSARRVRTSLQSTGRVTDKTVFNVAAVHFLEYIHRDISVLFDQMDYLTKGQDCCHSLEEKDSRCMPIEVPEDDPYLKVTDIRCLNFTRTETFQDVGCVSNSMLPEHINLQTPVIDLSTFYGFDKKSMNSVRKWEDGLLKTEERNNRTVPLVNTTKHIYLQNENETNCYIFGFPEAGSFDLRTTSIAIFFMREHNRLAKILHELNPCWKDDRLFKVARQINIATTANIFIYELLPVLLGLRNMINYGLISNRIQQVNVYDEDALPIVFAEYEIATRFFHTLLNGRIKKYNENYNYVDELPYSDTLYRQDVLEQNNNFEEINRGTFYQNAAKMDDIHDPEISEHYFGHLQKAHDLAASDIQRGRDLGIGGHNEYRRICGLKAAKIFEDFSDVIDIEKVEMISHLYEHVDDVDLLAGIMSENVINDTFVGPTLFCIMARQMNIFRFGDRFWFERLQYIRLHLHYIRVQ</sequence>
<dbReference type="InterPro" id="IPR037120">
    <property type="entry name" value="Haem_peroxidase_sf_animal"/>
</dbReference>
<protein>
    <recommendedName>
        <fullName evidence="6">Peroxidase</fullName>
    </recommendedName>
</protein>
<dbReference type="Proteomes" id="UP001314205">
    <property type="component" value="Unassembled WGS sequence"/>
</dbReference>
<dbReference type="Pfam" id="PF03098">
    <property type="entry name" value="An_peroxidase"/>
    <property type="match status" value="1"/>
</dbReference>
<organism evidence="4 5">
    <name type="scientific">Parnassius mnemosyne</name>
    <name type="common">clouded apollo</name>
    <dbReference type="NCBI Taxonomy" id="213953"/>
    <lineage>
        <taxon>Eukaryota</taxon>
        <taxon>Metazoa</taxon>
        <taxon>Ecdysozoa</taxon>
        <taxon>Arthropoda</taxon>
        <taxon>Hexapoda</taxon>
        <taxon>Insecta</taxon>
        <taxon>Pterygota</taxon>
        <taxon>Neoptera</taxon>
        <taxon>Endopterygota</taxon>
        <taxon>Lepidoptera</taxon>
        <taxon>Glossata</taxon>
        <taxon>Ditrysia</taxon>
        <taxon>Papilionoidea</taxon>
        <taxon>Papilionidae</taxon>
        <taxon>Parnassiinae</taxon>
        <taxon>Parnassini</taxon>
        <taxon>Parnassius</taxon>
        <taxon>Driopa</taxon>
    </lineage>
</organism>
<reference evidence="4 5" key="1">
    <citation type="submission" date="2023-11" db="EMBL/GenBank/DDBJ databases">
        <authorList>
            <person name="Hedman E."/>
            <person name="Englund M."/>
            <person name="Stromberg M."/>
            <person name="Nyberg Akerstrom W."/>
            <person name="Nylinder S."/>
            <person name="Jareborg N."/>
            <person name="Kallberg Y."/>
            <person name="Kronander E."/>
        </authorList>
    </citation>
    <scope>NUCLEOTIDE SEQUENCE [LARGE SCALE GENOMIC DNA]</scope>
</reference>
<dbReference type="PANTHER" id="PTHR11475:SF86">
    <property type="entry name" value="PEROXIDASE"/>
    <property type="match status" value="1"/>
</dbReference>
<evidence type="ECO:0000313" key="5">
    <source>
        <dbReference type="Proteomes" id="UP001314205"/>
    </source>
</evidence>
<dbReference type="GO" id="GO:0046872">
    <property type="term" value="F:metal ion binding"/>
    <property type="evidence" value="ECO:0007669"/>
    <property type="project" value="UniProtKB-KW"/>
</dbReference>
<dbReference type="EMBL" id="CAVLGL010000002">
    <property type="protein sequence ID" value="CAK1579223.1"/>
    <property type="molecule type" value="Genomic_DNA"/>
</dbReference>
<name>A0AAV1K7Z0_9NEOP</name>
<dbReference type="GO" id="GO:0006979">
    <property type="term" value="P:response to oxidative stress"/>
    <property type="evidence" value="ECO:0007669"/>
    <property type="project" value="InterPro"/>
</dbReference>